<dbReference type="GO" id="GO:0043161">
    <property type="term" value="P:proteasome-mediated ubiquitin-dependent protein catabolic process"/>
    <property type="evidence" value="ECO:0007669"/>
    <property type="project" value="TreeGrafter"/>
</dbReference>
<evidence type="ECO:0000256" key="1">
    <source>
        <dbReference type="ARBA" id="ARBA00002646"/>
    </source>
</evidence>
<evidence type="ECO:0000256" key="5">
    <source>
        <dbReference type="ARBA" id="ARBA00022553"/>
    </source>
</evidence>
<keyword evidence="6" id="KW-0832">Ubl conjugation</keyword>
<feature type="compositionally biased region" description="Basic and acidic residues" evidence="10">
    <location>
        <begin position="10"/>
        <end position="37"/>
    </location>
</feature>
<keyword evidence="9" id="KW-0131">Cell cycle</keyword>
<proteinExistence type="predicted"/>
<feature type="compositionally biased region" description="Polar residues" evidence="10">
    <location>
        <begin position="137"/>
        <end position="147"/>
    </location>
</feature>
<keyword evidence="12" id="KW-1185">Reference proteome</keyword>
<dbReference type="STRING" id="188477.A0A433TXV9"/>
<sequence>MADSTAGTDSEPREDVENKSRSAEKRQSSEGIHEASAAKKINISFSPKPIAGLNPKISFNLGGTTKSKTALPAGKLEPAKVSVAPIKMSLSSSLQKTKESPPVVQKSALAAKVFDEDEDSEGEEMPPEAKMRMKNIGRNTPTASGPNSYGKGKYGFVDRQKIIEKQLKEEMDKVSGDKKAAANYPK</sequence>
<evidence type="ECO:0000256" key="8">
    <source>
        <dbReference type="ARBA" id="ARBA00023242"/>
    </source>
</evidence>
<keyword evidence="7" id="KW-0007">Acetylation</keyword>
<name>A0A433TXV9_ELYCH</name>
<gene>
    <name evidence="11" type="ORF">EGW08_005883</name>
</gene>
<feature type="region of interest" description="Disordered" evidence="10">
    <location>
        <begin position="1"/>
        <end position="41"/>
    </location>
</feature>
<dbReference type="PANTHER" id="PTHR16523:SF6">
    <property type="entry name" value="PEST PROTEOLYTIC SIGNAL-CONTAINING NUCLEAR PROTEIN"/>
    <property type="match status" value="1"/>
</dbReference>
<comment type="subcellular location">
    <subcellularLocation>
        <location evidence="2">Nucleus</location>
    </subcellularLocation>
</comment>
<protein>
    <recommendedName>
        <fullName evidence="4">PEST proteolytic signal-containing nuclear protein</fullName>
    </recommendedName>
</protein>
<dbReference type="Pfam" id="PF15473">
    <property type="entry name" value="PCNP"/>
    <property type="match status" value="1"/>
</dbReference>
<evidence type="ECO:0000256" key="6">
    <source>
        <dbReference type="ARBA" id="ARBA00022843"/>
    </source>
</evidence>
<dbReference type="InterPro" id="IPR029169">
    <property type="entry name" value="PCNP"/>
</dbReference>
<organism evidence="11 12">
    <name type="scientific">Elysia chlorotica</name>
    <name type="common">Eastern emerald elysia</name>
    <name type="synonym">Sea slug</name>
    <dbReference type="NCBI Taxonomy" id="188477"/>
    <lineage>
        <taxon>Eukaryota</taxon>
        <taxon>Metazoa</taxon>
        <taxon>Spiralia</taxon>
        <taxon>Lophotrochozoa</taxon>
        <taxon>Mollusca</taxon>
        <taxon>Gastropoda</taxon>
        <taxon>Heterobranchia</taxon>
        <taxon>Euthyneura</taxon>
        <taxon>Panpulmonata</taxon>
        <taxon>Sacoglossa</taxon>
        <taxon>Placobranchoidea</taxon>
        <taxon>Plakobranchidae</taxon>
        <taxon>Elysia</taxon>
    </lineage>
</organism>
<reference evidence="11 12" key="1">
    <citation type="submission" date="2019-01" db="EMBL/GenBank/DDBJ databases">
        <title>A draft genome assembly of the solar-powered sea slug Elysia chlorotica.</title>
        <authorList>
            <person name="Cai H."/>
            <person name="Li Q."/>
            <person name="Fang X."/>
            <person name="Li J."/>
            <person name="Curtis N.E."/>
            <person name="Altenburger A."/>
            <person name="Shibata T."/>
            <person name="Feng M."/>
            <person name="Maeda T."/>
            <person name="Schwartz J.A."/>
            <person name="Shigenobu S."/>
            <person name="Lundholm N."/>
            <person name="Nishiyama T."/>
            <person name="Yang H."/>
            <person name="Hasebe M."/>
            <person name="Li S."/>
            <person name="Pierce S.K."/>
            <person name="Wang J."/>
        </authorList>
    </citation>
    <scope>NUCLEOTIDE SEQUENCE [LARGE SCALE GENOMIC DNA]</scope>
    <source>
        <strain evidence="11">EC2010</strain>
        <tissue evidence="11">Whole organism of an adult</tissue>
    </source>
</reference>
<evidence type="ECO:0000256" key="9">
    <source>
        <dbReference type="ARBA" id="ARBA00023306"/>
    </source>
</evidence>
<evidence type="ECO:0000313" key="12">
    <source>
        <dbReference type="Proteomes" id="UP000271974"/>
    </source>
</evidence>
<keyword evidence="5" id="KW-0597">Phosphoprotein</keyword>
<comment type="function">
    <text evidence="1">May be involved in cell cycle regulation.</text>
</comment>
<evidence type="ECO:0000256" key="7">
    <source>
        <dbReference type="ARBA" id="ARBA00022990"/>
    </source>
</evidence>
<comment type="subunit">
    <text evidence="3">Interacts with UHRF2/NIRF.</text>
</comment>
<feature type="region of interest" description="Disordered" evidence="10">
    <location>
        <begin position="114"/>
        <end position="152"/>
    </location>
</feature>
<accession>A0A433TXV9</accession>
<dbReference type="GO" id="GO:0005634">
    <property type="term" value="C:nucleus"/>
    <property type="evidence" value="ECO:0007669"/>
    <property type="project" value="UniProtKB-SubCell"/>
</dbReference>
<evidence type="ECO:0000256" key="3">
    <source>
        <dbReference type="ARBA" id="ARBA00011097"/>
    </source>
</evidence>
<dbReference type="OrthoDB" id="10068198at2759"/>
<evidence type="ECO:0000256" key="4">
    <source>
        <dbReference type="ARBA" id="ARBA00022059"/>
    </source>
</evidence>
<evidence type="ECO:0000256" key="2">
    <source>
        <dbReference type="ARBA" id="ARBA00004123"/>
    </source>
</evidence>
<dbReference type="AlphaFoldDB" id="A0A433TXV9"/>
<evidence type="ECO:0000313" key="11">
    <source>
        <dbReference type="EMBL" id="RUS86365.1"/>
    </source>
</evidence>
<dbReference type="PANTHER" id="PTHR16523">
    <property type="entry name" value="PEST PROTEOLYTIC SIGNAL-CONTAINING NUCLEAR PROTEIN"/>
    <property type="match status" value="1"/>
</dbReference>
<dbReference type="Proteomes" id="UP000271974">
    <property type="component" value="Unassembled WGS sequence"/>
</dbReference>
<comment type="caution">
    <text evidence="11">The sequence shown here is derived from an EMBL/GenBank/DDBJ whole genome shotgun (WGS) entry which is preliminary data.</text>
</comment>
<evidence type="ECO:0000256" key="10">
    <source>
        <dbReference type="SAM" id="MobiDB-lite"/>
    </source>
</evidence>
<feature type="compositionally biased region" description="Acidic residues" evidence="10">
    <location>
        <begin position="115"/>
        <end position="126"/>
    </location>
</feature>
<dbReference type="EMBL" id="RQTK01000141">
    <property type="protein sequence ID" value="RUS86365.1"/>
    <property type="molecule type" value="Genomic_DNA"/>
</dbReference>
<keyword evidence="8" id="KW-0539">Nucleus</keyword>
<dbReference type="GO" id="GO:0016567">
    <property type="term" value="P:protein ubiquitination"/>
    <property type="evidence" value="ECO:0007669"/>
    <property type="project" value="InterPro"/>
</dbReference>